<evidence type="ECO:0008006" key="6">
    <source>
        <dbReference type="Google" id="ProtNLM"/>
    </source>
</evidence>
<name>A0A6A5Z033_9PLEO</name>
<dbReference type="InterPro" id="IPR002347">
    <property type="entry name" value="SDR_fam"/>
</dbReference>
<evidence type="ECO:0000313" key="4">
    <source>
        <dbReference type="EMBL" id="KAF2112765.1"/>
    </source>
</evidence>
<reference evidence="4" key="1">
    <citation type="journal article" date="2020" name="Stud. Mycol.">
        <title>101 Dothideomycetes genomes: a test case for predicting lifestyles and emergence of pathogens.</title>
        <authorList>
            <person name="Haridas S."/>
            <person name="Albert R."/>
            <person name="Binder M."/>
            <person name="Bloem J."/>
            <person name="Labutti K."/>
            <person name="Salamov A."/>
            <person name="Andreopoulos B."/>
            <person name="Baker S."/>
            <person name="Barry K."/>
            <person name="Bills G."/>
            <person name="Bluhm B."/>
            <person name="Cannon C."/>
            <person name="Castanera R."/>
            <person name="Culley D."/>
            <person name="Daum C."/>
            <person name="Ezra D."/>
            <person name="Gonzalez J."/>
            <person name="Henrissat B."/>
            <person name="Kuo A."/>
            <person name="Liang C."/>
            <person name="Lipzen A."/>
            <person name="Lutzoni F."/>
            <person name="Magnuson J."/>
            <person name="Mondo S."/>
            <person name="Nolan M."/>
            <person name="Ohm R."/>
            <person name="Pangilinan J."/>
            <person name="Park H.-J."/>
            <person name="Ramirez L."/>
            <person name="Alfaro M."/>
            <person name="Sun H."/>
            <person name="Tritt A."/>
            <person name="Yoshinaga Y."/>
            <person name="Zwiers L.-H."/>
            <person name="Turgeon B."/>
            <person name="Goodwin S."/>
            <person name="Spatafora J."/>
            <person name="Crous P."/>
            <person name="Grigoriev I."/>
        </authorList>
    </citation>
    <scope>NUCLEOTIDE SEQUENCE</scope>
    <source>
        <strain evidence="4">CBS 627.86</strain>
    </source>
</reference>
<dbReference type="CDD" id="cd05233">
    <property type="entry name" value="SDR_c"/>
    <property type="match status" value="1"/>
</dbReference>
<dbReference type="EMBL" id="ML977330">
    <property type="protein sequence ID" value="KAF2112765.1"/>
    <property type="molecule type" value="Genomic_DNA"/>
</dbReference>
<dbReference type="GO" id="GO:0016491">
    <property type="term" value="F:oxidoreductase activity"/>
    <property type="evidence" value="ECO:0007669"/>
    <property type="project" value="UniProtKB-KW"/>
</dbReference>
<proteinExistence type="inferred from homology"/>
<dbReference type="PANTHER" id="PTHR24321">
    <property type="entry name" value="DEHYDROGENASES, SHORT CHAIN"/>
    <property type="match status" value="1"/>
</dbReference>
<comment type="similarity">
    <text evidence="1">Belongs to the short-chain dehydrogenases/reductases (SDR) family.</text>
</comment>
<keyword evidence="5" id="KW-1185">Reference proteome</keyword>
<evidence type="ECO:0000256" key="1">
    <source>
        <dbReference type="ARBA" id="ARBA00006484"/>
    </source>
</evidence>
<dbReference type="PRINTS" id="PR00081">
    <property type="entry name" value="GDHRDH"/>
</dbReference>
<dbReference type="OrthoDB" id="5840532at2759"/>
<evidence type="ECO:0000256" key="2">
    <source>
        <dbReference type="ARBA" id="ARBA00022857"/>
    </source>
</evidence>
<dbReference type="Proteomes" id="UP000799770">
    <property type="component" value="Unassembled WGS sequence"/>
</dbReference>
<organism evidence="4 5">
    <name type="scientific">Lophiotrema nucula</name>
    <dbReference type="NCBI Taxonomy" id="690887"/>
    <lineage>
        <taxon>Eukaryota</taxon>
        <taxon>Fungi</taxon>
        <taxon>Dikarya</taxon>
        <taxon>Ascomycota</taxon>
        <taxon>Pezizomycotina</taxon>
        <taxon>Dothideomycetes</taxon>
        <taxon>Pleosporomycetidae</taxon>
        <taxon>Pleosporales</taxon>
        <taxon>Lophiotremataceae</taxon>
        <taxon>Lophiotrema</taxon>
    </lineage>
</organism>
<dbReference type="PROSITE" id="PS00061">
    <property type="entry name" value="ADH_SHORT"/>
    <property type="match status" value="1"/>
</dbReference>
<dbReference type="AlphaFoldDB" id="A0A6A5Z033"/>
<dbReference type="PRINTS" id="PR00080">
    <property type="entry name" value="SDRFAMILY"/>
</dbReference>
<keyword evidence="2" id="KW-0521">NADP</keyword>
<protein>
    <recommendedName>
        <fullName evidence="6">Oxidoreductase</fullName>
    </recommendedName>
</protein>
<dbReference type="InterPro" id="IPR020904">
    <property type="entry name" value="Sc_DH/Rdtase_CS"/>
</dbReference>
<evidence type="ECO:0000313" key="5">
    <source>
        <dbReference type="Proteomes" id="UP000799770"/>
    </source>
</evidence>
<sequence length="277" mass="29106">MAAKKTPGIALITGAASGIGKDTGIAFAESGALRVIFADLNEPGANEAAFESKKYATNLQYEGRALKVDVTIEEDVQRMVDMVVHDHGRIDYFVHSAGIGPDSAKPISDLSLNEFDKVGNVNLKGTLLCNRAVLKAMGAQSTSTYEGRNGSRDIGRGSIVNVGSLNSLGPLPGKLPYTAAKHGVTAITKTAALESSKLGIRVNMVCPSWVASPMTDAEREMNPHLEGLIKIAVPCGRMATTDEVSDTITFLCSPAASYITGQAIVIDDGLSLTVRLA</sequence>
<accession>A0A6A5Z033</accession>
<dbReference type="SUPFAM" id="SSF51735">
    <property type="entry name" value="NAD(P)-binding Rossmann-fold domains"/>
    <property type="match status" value="1"/>
</dbReference>
<dbReference type="Pfam" id="PF13561">
    <property type="entry name" value="adh_short_C2"/>
    <property type="match status" value="1"/>
</dbReference>
<dbReference type="InterPro" id="IPR036291">
    <property type="entry name" value="NAD(P)-bd_dom_sf"/>
</dbReference>
<evidence type="ECO:0000256" key="3">
    <source>
        <dbReference type="ARBA" id="ARBA00023002"/>
    </source>
</evidence>
<dbReference type="Gene3D" id="3.40.50.720">
    <property type="entry name" value="NAD(P)-binding Rossmann-like Domain"/>
    <property type="match status" value="1"/>
</dbReference>
<dbReference type="FunFam" id="3.40.50.720:FF:000084">
    <property type="entry name" value="Short-chain dehydrogenase reductase"/>
    <property type="match status" value="1"/>
</dbReference>
<gene>
    <name evidence="4" type="ORF">BDV96DRAFT_497328</name>
</gene>
<dbReference type="PANTHER" id="PTHR24321:SF12">
    <property type="entry name" value="SHORT-CHAIN DEHYDROGENASE_REDUCTASE FAMILY, PUTATIVE (AFU_ORTHOLOGUE AFUA_5G14340)-RELATED"/>
    <property type="match status" value="1"/>
</dbReference>
<keyword evidence="3" id="KW-0560">Oxidoreductase</keyword>